<gene>
    <name evidence="5" type="ORF">DBZ45_12545</name>
</gene>
<dbReference type="Gene3D" id="3.40.50.2000">
    <property type="entry name" value="Glycogen Phosphorylase B"/>
    <property type="match status" value="2"/>
</dbReference>
<evidence type="ECO:0000256" key="3">
    <source>
        <dbReference type="ARBA" id="ARBA00022679"/>
    </source>
</evidence>
<dbReference type="SUPFAM" id="SSF53756">
    <property type="entry name" value="UDP-Glycosyltransferase/glycogen phosphorylase"/>
    <property type="match status" value="1"/>
</dbReference>
<proteinExistence type="predicted"/>
<evidence type="ECO:0000256" key="2">
    <source>
        <dbReference type="ARBA" id="ARBA00022676"/>
    </source>
</evidence>
<dbReference type="Pfam" id="PF13692">
    <property type="entry name" value="Glyco_trans_1_4"/>
    <property type="match status" value="1"/>
</dbReference>
<feature type="domain" description="Glycosyltransferase subfamily 4-like N-terminal" evidence="4">
    <location>
        <begin position="19"/>
        <end position="171"/>
    </location>
</feature>
<dbReference type="InterPro" id="IPR050194">
    <property type="entry name" value="Glycosyltransferase_grp1"/>
</dbReference>
<name>A0A328HEF3_ARTGO</name>
<protein>
    <recommendedName>
        <fullName evidence="1">D-inositol 3-phosphate glycosyltransferase</fullName>
    </recommendedName>
</protein>
<evidence type="ECO:0000313" key="5">
    <source>
        <dbReference type="EMBL" id="RAM36979.1"/>
    </source>
</evidence>
<dbReference type="GO" id="GO:0016757">
    <property type="term" value="F:glycosyltransferase activity"/>
    <property type="evidence" value="ECO:0007669"/>
    <property type="project" value="UniProtKB-KW"/>
</dbReference>
<dbReference type="EMBL" id="QLNP01000079">
    <property type="protein sequence ID" value="RAM36979.1"/>
    <property type="molecule type" value="Genomic_DNA"/>
</dbReference>
<dbReference type="GO" id="GO:1901137">
    <property type="term" value="P:carbohydrate derivative biosynthetic process"/>
    <property type="evidence" value="ECO:0007669"/>
    <property type="project" value="UniProtKB-ARBA"/>
</dbReference>
<accession>A0A328HEF3</accession>
<dbReference type="Proteomes" id="UP000249166">
    <property type="component" value="Unassembled WGS sequence"/>
</dbReference>
<comment type="caution">
    <text evidence="5">The sequence shown here is derived from an EMBL/GenBank/DDBJ whole genome shotgun (WGS) entry which is preliminary data.</text>
</comment>
<dbReference type="PANTHER" id="PTHR45947:SF3">
    <property type="entry name" value="SULFOQUINOVOSYL TRANSFERASE SQD2"/>
    <property type="match status" value="1"/>
</dbReference>
<keyword evidence="3" id="KW-0808">Transferase</keyword>
<dbReference type="Pfam" id="PF13439">
    <property type="entry name" value="Glyco_transf_4"/>
    <property type="match status" value="1"/>
</dbReference>
<reference evidence="5 6" key="1">
    <citation type="submission" date="2018-04" db="EMBL/GenBank/DDBJ databases">
        <title>Bacteria isolated from cave deposits of Manipur.</title>
        <authorList>
            <person name="Sahoo D."/>
            <person name="Sarangthem I."/>
            <person name="Nandeibam J."/>
        </authorList>
    </citation>
    <scope>NUCLEOTIDE SEQUENCE [LARGE SCALE GENOMIC DNA]</scope>
    <source>
        <strain evidence="6">mrc11</strain>
    </source>
</reference>
<organism evidence="5 6">
    <name type="scientific">Arthrobacter globiformis</name>
    <dbReference type="NCBI Taxonomy" id="1665"/>
    <lineage>
        <taxon>Bacteria</taxon>
        <taxon>Bacillati</taxon>
        <taxon>Actinomycetota</taxon>
        <taxon>Actinomycetes</taxon>
        <taxon>Micrococcales</taxon>
        <taxon>Micrococcaceae</taxon>
        <taxon>Arthrobacter</taxon>
    </lineage>
</organism>
<evidence type="ECO:0000259" key="4">
    <source>
        <dbReference type="Pfam" id="PF13439"/>
    </source>
</evidence>
<dbReference type="AlphaFoldDB" id="A0A328HEF3"/>
<evidence type="ECO:0000256" key="1">
    <source>
        <dbReference type="ARBA" id="ARBA00021292"/>
    </source>
</evidence>
<dbReference type="InterPro" id="IPR028098">
    <property type="entry name" value="Glyco_trans_4-like_N"/>
</dbReference>
<evidence type="ECO:0000313" key="6">
    <source>
        <dbReference type="Proteomes" id="UP000249166"/>
    </source>
</evidence>
<keyword evidence="2" id="KW-0328">Glycosyltransferase</keyword>
<dbReference type="PANTHER" id="PTHR45947">
    <property type="entry name" value="SULFOQUINOVOSYL TRANSFERASE SQD2"/>
    <property type="match status" value="1"/>
</dbReference>
<sequence length="374" mass="40277">MVIVQPYIPKYRAAFFEGLITKLASMDIDCNVAASAPSGDQSARNDGVTPDWVTTIVQKRLTIAGKSISLGGARPVWKGADGVIVGHLGSSLDTYLAIADSKKSHRFKVGLWGHIKSYVSDGHPLDLALERWQLRTADHVFAYTPGGAQYALSTGVEAGKITTVMNAVDTESLTQAVTATTAAQARRFMDVHDLKPRRTVAFLGGLDESKRIDFLAEVLDILWLEEPSLKIVVGGTGAQASLLARAAARGQAIMLGYATPDLQALVGRVASAILMPGRVGLVAVDALVLGLPILTTDWPYHSAEAEYLVEGRSRLTSHNEPKSFALMIRNYLESLDGATVPRYPLSQQYPTIADMIDNFAGGVQKMLDTTKAKR</sequence>